<dbReference type="RefSeq" id="WP_195898201.1">
    <property type="nucleotide sequence ID" value="NZ_JADOGI010000087.1"/>
</dbReference>
<sequence>MTRSAFLRARRPEHKQQRREAILAAARELALNSGVRNVSLGAVAEAVGLAKSNIVRYFGTREEIYLILAAEEWELWSADVSDRLQRDPDPGTDALMAALAETIVLRPLFCDLLSHSATSLEHNVSVPAARTFKHTVLGVAAGIGAEISRHCDLTEAEATELVSGAALIAGMLYPVANPPPTLAQVYAEDPDLAAACPQLLPSLTRALRALAAGLPLIR</sequence>
<feature type="DNA-binding region" description="H-T-H motif" evidence="2">
    <location>
        <begin position="39"/>
        <end position="58"/>
    </location>
</feature>
<dbReference type="SUPFAM" id="SSF46689">
    <property type="entry name" value="Homeodomain-like"/>
    <property type="match status" value="1"/>
</dbReference>
<dbReference type="InterPro" id="IPR001647">
    <property type="entry name" value="HTH_TetR"/>
</dbReference>
<keyword evidence="5" id="KW-1185">Reference proteome</keyword>
<dbReference type="EMBL" id="JADOGI010000087">
    <property type="protein sequence ID" value="MBF8189262.1"/>
    <property type="molecule type" value="Genomic_DNA"/>
</dbReference>
<keyword evidence="1 2" id="KW-0238">DNA-binding</keyword>
<dbReference type="Proteomes" id="UP000605361">
    <property type="component" value="Unassembled WGS sequence"/>
</dbReference>
<evidence type="ECO:0000313" key="4">
    <source>
        <dbReference type="EMBL" id="MBF8189262.1"/>
    </source>
</evidence>
<dbReference type="AlphaFoldDB" id="A0A931F159"/>
<dbReference type="PANTHER" id="PTHR30055:SF178">
    <property type="entry name" value="POSSIBLE TRANSCRIPTIONAL REGULATORY PROTEIN"/>
    <property type="match status" value="1"/>
</dbReference>
<dbReference type="PROSITE" id="PS50977">
    <property type="entry name" value="HTH_TETR_2"/>
    <property type="match status" value="1"/>
</dbReference>
<dbReference type="InterPro" id="IPR041483">
    <property type="entry name" value="TetR_C_34"/>
</dbReference>
<evidence type="ECO:0000313" key="5">
    <source>
        <dbReference type="Proteomes" id="UP000605361"/>
    </source>
</evidence>
<dbReference type="GO" id="GO:0000976">
    <property type="term" value="F:transcription cis-regulatory region binding"/>
    <property type="evidence" value="ECO:0007669"/>
    <property type="project" value="TreeGrafter"/>
</dbReference>
<comment type="caution">
    <text evidence="4">The sequence shown here is derived from an EMBL/GenBank/DDBJ whole genome shotgun (WGS) entry which is preliminary data.</text>
</comment>
<dbReference type="InterPro" id="IPR050109">
    <property type="entry name" value="HTH-type_TetR-like_transc_reg"/>
</dbReference>
<evidence type="ECO:0000259" key="3">
    <source>
        <dbReference type="PROSITE" id="PS50977"/>
    </source>
</evidence>
<dbReference type="PRINTS" id="PR00455">
    <property type="entry name" value="HTHTETR"/>
</dbReference>
<dbReference type="PANTHER" id="PTHR30055">
    <property type="entry name" value="HTH-TYPE TRANSCRIPTIONAL REGULATOR RUTR"/>
    <property type="match status" value="1"/>
</dbReference>
<gene>
    <name evidence="4" type="ORF">ITP53_26720</name>
</gene>
<dbReference type="InterPro" id="IPR009057">
    <property type="entry name" value="Homeodomain-like_sf"/>
</dbReference>
<evidence type="ECO:0000256" key="2">
    <source>
        <dbReference type="PROSITE-ProRule" id="PRU00335"/>
    </source>
</evidence>
<protein>
    <submittedName>
        <fullName evidence="4">TetR family transcriptional regulator</fullName>
    </submittedName>
</protein>
<name>A0A931F159_9ACTN</name>
<evidence type="ECO:0000256" key="1">
    <source>
        <dbReference type="ARBA" id="ARBA00023125"/>
    </source>
</evidence>
<organism evidence="4 5">
    <name type="scientific">Nonomuraea cypriaca</name>
    <dbReference type="NCBI Taxonomy" id="1187855"/>
    <lineage>
        <taxon>Bacteria</taxon>
        <taxon>Bacillati</taxon>
        <taxon>Actinomycetota</taxon>
        <taxon>Actinomycetes</taxon>
        <taxon>Streptosporangiales</taxon>
        <taxon>Streptosporangiaceae</taxon>
        <taxon>Nonomuraea</taxon>
    </lineage>
</organism>
<reference evidence="4" key="1">
    <citation type="submission" date="2020-11" db="EMBL/GenBank/DDBJ databases">
        <title>Whole-genome analyses of Nonomuraea sp. K274.</title>
        <authorList>
            <person name="Veyisoglu A."/>
        </authorList>
    </citation>
    <scope>NUCLEOTIDE SEQUENCE</scope>
    <source>
        <strain evidence="4">K274</strain>
    </source>
</reference>
<proteinExistence type="predicted"/>
<accession>A0A931F159</accession>
<dbReference type="Gene3D" id="1.10.357.10">
    <property type="entry name" value="Tetracycline Repressor, domain 2"/>
    <property type="match status" value="1"/>
</dbReference>
<feature type="domain" description="HTH tetR-type" evidence="3">
    <location>
        <begin position="16"/>
        <end position="76"/>
    </location>
</feature>
<dbReference type="GO" id="GO:0003700">
    <property type="term" value="F:DNA-binding transcription factor activity"/>
    <property type="evidence" value="ECO:0007669"/>
    <property type="project" value="TreeGrafter"/>
</dbReference>
<dbReference type="Pfam" id="PF00440">
    <property type="entry name" value="TetR_N"/>
    <property type="match status" value="1"/>
</dbReference>
<dbReference type="Pfam" id="PF17929">
    <property type="entry name" value="TetR_C_34"/>
    <property type="match status" value="1"/>
</dbReference>